<dbReference type="Pfam" id="PF12399">
    <property type="entry name" value="BCA_ABC_TP_C"/>
    <property type="match status" value="1"/>
</dbReference>
<keyword evidence="3" id="KW-0547">Nucleotide-binding</keyword>
<evidence type="ECO:0000256" key="4">
    <source>
        <dbReference type="ARBA" id="ARBA00022840"/>
    </source>
</evidence>
<dbReference type="PANTHER" id="PTHR45772:SF1">
    <property type="entry name" value="ABC TRANSPORTER ATP-BINDING PROTEIN"/>
    <property type="match status" value="1"/>
</dbReference>
<dbReference type="SMART" id="SM00382">
    <property type="entry name" value="AAA"/>
    <property type="match status" value="1"/>
</dbReference>
<dbReference type="SUPFAM" id="SSF52540">
    <property type="entry name" value="P-loop containing nucleoside triphosphate hydrolases"/>
    <property type="match status" value="1"/>
</dbReference>
<dbReference type="PROSITE" id="PS50893">
    <property type="entry name" value="ABC_TRANSPORTER_2"/>
    <property type="match status" value="1"/>
</dbReference>
<dbReference type="EMBL" id="BMYK01000006">
    <property type="protein sequence ID" value="GHC81566.1"/>
    <property type="molecule type" value="Genomic_DNA"/>
</dbReference>
<dbReference type="Pfam" id="PF00005">
    <property type="entry name" value="ABC_tran"/>
    <property type="match status" value="1"/>
</dbReference>
<keyword evidence="2" id="KW-0472">Membrane</keyword>
<comment type="caution">
    <text evidence="6">The sequence shown here is derived from an EMBL/GenBank/DDBJ whole genome shotgun (WGS) entry which is preliminary data.</text>
</comment>
<dbReference type="InterPro" id="IPR003593">
    <property type="entry name" value="AAA+_ATPase"/>
</dbReference>
<dbReference type="InterPro" id="IPR051120">
    <property type="entry name" value="ABC_AA/LPS_Transport"/>
</dbReference>
<gene>
    <name evidence="6" type="primary">livG</name>
    <name evidence="6" type="ORF">GCM10007320_23920</name>
</gene>
<protein>
    <submittedName>
        <fullName evidence="6">ABC transporter ATP-binding protein</fullName>
    </submittedName>
</protein>
<dbReference type="GO" id="GO:0005524">
    <property type="term" value="F:ATP binding"/>
    <property type="evidence" value="ECO:0007669"/>
    <property type="project" value="UniProtKB-KW"/>
</dbReference>
<proteinExistence type="predicted"/>
<dbReference type="InterPro" id="IPR027417">
    <property type="entry name" value="P-loop_NTPase"/>
</dbReference>
<evidence type="ECO:0000256" key="2">
    <source>
        <dbReference type="ARBA" id="ARBA00022475"/>
    </source>
</evidence>
<dbReference type="RefSeq" id="WP_189687181.1">
    <property type="nucleotide sequence ID" value="NZ_BMYK01000006.1"/>
</dbReference>
<evidence type="ECO:0000259" key="5">
    <source>
        <dbReference type="PROSITE" id="PS50893"/>
    </source>
</evidence>
<evidence type="ECO:0000256" key="1">
    <source>
        <dbReference type="ARBA" id="ARBA00022448"/>
    </source>
</evidence>
<keyword evidence="2" id="KW-1003">Cell membrane</keyword>
<evidence type="ECO:0000256" key="3">
    <source>
        <dbReference type="ARBA" id="ARBA00022741"/>
    </source>
</evidence>
<keyword evidence="7" id="KW-1185">Reference proteome</keyword>
<feature type="domain" description="ABC transporter" evidence="5">
    <location>
        <begin position="14"/>
        <end position="263"/>
    </location>
</feature>
<dbReference type="InterPro" id="IPR003439">
    <property type="entry name" value="ABC_transporter-like_ATP-bd"/>
</dbReference>
<evidence type="ECO:0000313" key="7">
    <source>
        <dbReference type="Proteomes" id="UP000626210"/>
    </source>
</evidence>
<dbReference type="CDD" id="cd03219">
    <property type="entry name" value="ABC_Mj1267_LivG_branched"/>
    <property type="match status" value="1"/>
</dbReference>
<evidence type="ECO:0000313" key="6">
    <source>
        <dbReference type="EMBL" id="GHC81566.1"/>
    </source>
</evidence>
<accession>A0ABQ3G2B9</accession>
<dbReference type="Proteomes" id="UP000626210">
    <property type="component" value="Unassembled WGS sequence"/>
</dbReference>
<keyword evidence="1" id="KW-0813">Transport</keyword>
<dbReference type="InterPro" id="IPR032823">
    <property type="entry name" value="BCA_ABC_TP_C"/>
</dbReference>
<dbReference type="Gene3D" id="3.40.50.300">
    <property type="entry name" value="P-loop containing nucleotide triphosphate hydrolases"/>
    <property type="match status" value="1"/>
</dbReference>
<organism evidence="6 7">
    <name type="scientific">Pseudorhodoferax aquiterrae</name>
    <dbReference type="NCBI Taxonomy" id="747304"/>
    <lineage>
        <taxon>Bacteria</taxon>
        <taxon>Pseudomonadati</taxon>
        <taxon>Pseudomonadota</taxon>
        <taxon>Betaproteobacteria</taxon>
        <taxon>Burkholderiales</taxon>
        <taxon>Comamonadaceae</taxon>
    </lineage>
</organism>
<sequence length="280" mass="30794">MPSDLPPTSAAPVLRVEELTLAFGGVKALAGVGFAAQPGSITAVIGPNGAGKTSLFNTISGFYRPSAGRVRFEGADITRVPAPRRAAMGLARSFQNIALFRGMTVLDNIKLGRHAHLKTNVFDALFYLGRARREEAELRRDVEERIIDFLEIDHIRHASVAALPYGLQKRVEMARALAMQPKVLMLDEPVAGMNREETEDMARFILDVRREWGITVLMVEHDMGMVMDLSDHVVVLNFGQVIAQGTPQQVQADPEVVRAYLGAGDVGELRRKLRREAVTP</sequence>
<dbReference type="PANTHER" id="PTHR45772">
    <property type="entry name" value="CONSERVED COMPONENT OF ABC TRANSPORTER FOR NATURAL AMINO ACIDS-RELATED"/>
    <property type="match status" value="1"/>
</dbReference>
<reference evidence="7" key="1">
    <citation type="journal article" date="2019" name="Int. J. Syst. Evol. Microbiol.">
        <title>The Global Catalogue of Microorganisms (GCM) 10K type strain sequencing project: providing services to taxonomists for standard genome sequencing and annotation.</title>
        <authorList>
            <consortium name="The Broad Institute Genomics Platform"/>
            <consortium name="The Broad Institute Genome Sequencing Center for Infectious Disease"/>
            <person name="Wu L."/>
            <person name="Ma J."/>
        </authorList>
    </citation>
    <scope>NUCLEOTIDE SEQUENCE [LARGE SCALE GENOMIC DNA]</scope>
    <source>
        <strain evidence="7">KCTC 23314</strain>
    </source>
</reference>
<name>A0ABQ3G2B9_9BURK</name>
<keyword evidence="4 6" id="KW-0067">ATP-binding</keyword>